<dbReference type="SUPFAM" id="SSF53474">
    <property type="entry name" value="alpha/beta-Hydrolases"/>
    <property type="match status" value="1"/>
</dbReference>
<keyword evidence="4" id="KW-0719">Serine esterase</keyword>
<dbReference type="PIRSF" id="PIRSF022950">
    <property type="entry name" value="PPase_methylesterase_euk"/>
    <property type="match status" value="1"/>
</dbReference>
<accession>A0A316YEL8</accession>
<dbReference type="Pfam" id="PF12697">
    <property type="entry name" value="Abhydrolase_6"/>
    <property type="match status" value="1"/>
</dbReference>
<dbReference type="STRING" id="215250.A0A316YEL8"/>
<dbReference type="AlphaFoldDB" id="A0A316YEL8"/>
<evidence type="ECO:0000256" key="6">
    <source>
        <dbReference type="ARBA" id="ARBA00049203"/>
    </source>
</evidence>
<feature type="region of interest" description="Disordered" evidence="8">
    <location>
        <begin position="1"/>
        <end position="100"/>
    </location>
</feature>
<evidence type="ECO:0000259" key="9">
    <source>
        <dbReference type="Pfam" id="PF12697"/>
    </source>
</evidence>
<dbReference type="GO" id="GO:0051723">
    <property type="term" value="F:protein methylesterase activity"/>
    <property type="evidence" value="ECO:0007669"/>
    <property type="project" value="UniProtKB-EC"/>
</dbReference>
<evidence type="ECO:0000313" key="11">
    <source>
        <dbReference type="Proteomes" id="UP000245768"/>
    </source>
</evidence>
<feature type="compositionally biased region" description="Gly residues" evidence="8">
    <location>
        <begin position="12"/>
        <end position="21"/>
    </location>
</feature>
<dbReference type="PANTHER" id="PTHR14189:SF0">
    <property type="entry name" value="PROTEIN PHOSPHATASE METHYLESTERASE 1"/>
    <property type="match status" value="1"/>
</dbReference>
<feature type="active site" evidence="7">
    <location>
        <position position="267"/>
    </location>
</feature>
<dbReference type="FunCoup" id="A0A316YEL8">
    <property type="interactions" value="476"/>
</dbReference>
<feature type="compositionally biased region" description="Basic and acidic residues" evidence="8">
    <location>
        <begin position="80"/>
        <end position="95"/>
    </location>
</feature>
<feature type="active site" evidence="7">
    <location>
        <position position="303"/>
    </location>
</feature>
<evidence type="ECO:0000256" key="1">
    <source>
        <dbReference type="ARBA" id="ARBA00008645"/>
    </source>
</evidence>
<organism evidence="10 11">
    <name type="scientific">Acaromyces ingoldii</name>
    <dbReference type="NCBI Taxonomy" id="215250"/>
    <lineage>
        <taxon>Eukaryota</taxon>
        <taxon>Fungi</taxon>
        <taxon>Dikarya</taxon>
        <taxon>Basidiomycota</taxon>
        <taxon>Ustilaginomycotina</taxon>
        <taxon>Exobasidiomycetes</taxon>
        <taxon>Exobasidiales</taxon>
        <taxon>Cryptobasidiaceae</taxon>
        <taxon>Acaromyces</taxon>
    </lineage>
</organism>
<evidence type="ECO:0000313" key="10">
    <source>
        <dbReference type="EMBL" id="PWN87561.1"/>
    </source>
</evidence>
<dbReference type="EC" id="3.1.1.89" evidence="2"/>
<dbReference type="PANTHER" id="PTHR14189">
    <property type="entry name" value="PROTEIN PHOSPHATASE METHYLESTERASE-1 RELATED"/>
    <property type="match status" value="1"/>
</dbReference>
<dbReference type="RefSeq" id="XP_025374759.1">
    <property type="nucleotide sequence ID" value="XM_025522787.1"/>
</dbReference>
<feature type="active site" evidence="7">
    <location>
        <position position="462"/>
    </location>
</feature>
<feature type="compositionally biased region" description="Acidic residues" evidence="8">
    <location>
        <begin position="54"/>
        <end position="69"/>
    </location>
</feature>
<evidence type="ECO:0000256" key="8">
    <source>
        <dbReference type="SAM" id="MobiDB-lite"/>
    </source>
</evidence>
<evidence type="ECO:0000256" key="2">
    <source>
        <dbReference type="ARBA" id="ARBA00013111"/>
    </source>
</evidence>
<feature type="region of interest" description="Disordered" evidence="8">
    <location>
        <begin position="128"/>
        <end position="177"/>
    </location>
</feature>
<protein>
    <recommendedName>
        <fullName evidence="3">Protein phosphatase methylesterase 1</fullName>
        <ecNumber evidence="2">3.1.1.89</ecNumber>
    </recommendedName>
</protein>
<keyword evidence="11" id="KW-1185">Reference proteome</keyword>
<evidence type="ECO:0000256" key="4">
    <source>
        <dbReference type="ARBA" id="ARBA00022487"/>
    </source>
</evidence>
<feature type="domain" description="AB hydrolase-1" evidence="9">
    <location>
        <begin position="184"/>
        <end position="474"/>
    </location>
</feature>
<dbReference type="GeneID" id="37044703"/>
<sequence>MTDRHPGAPASGPGGGSGGPGNLRDSLLKAKIAKLPHLPAVAPQSSMASSSGDVEGEEEEEEEEEEEDGLGSLPSSSSKPAKDRSKPFRNWKDDFSPIPADDCFESALEVDVGEGEKRATFRVYYTPPRIPTAAPTSKPGDKTRNQSADADLETLKPPAVDSDDSDEGDTSLGKGPPSTGTVFLLHHGAGYSALSFALVAKHITKSTKGAAGVLAFDCRGHGRTIHASPTETNALSLENLTNDALLILSKLFPDPKAQPTLILVGHSMGGSVVVSLSHALSSLGKGAEENVARPRVAGVAVLDVVEGTAMAALPSMKTIVAALPKGFDSVEDAIRWYVDSGTIVNAESARRSVASLLKKNEAFAPSSALAQEEEEEEAMEVISSSDSDMQKDDKPHALIWRHNLLATEPYWISWFSSMSARFLSVPCARLLLLAGTDRLDKDLMIGQMQGKYQLEVFIDVGHSLQEDAPERTADLLVGFWKRNEMVLPKKAGAAGMTKVPFRKVGQ</sequence>
<reference evidence="10 11" key="1">
    <citation type="journal article" date="2018" name="Mol. Biol. Evol.">
        <title>Broad Genomic Sampling Reveals a Smut Pathogenic Ancestry of the Fungal Clade Ustilaginomycotina.</title>
        <authorList>
            <person name="Kijpornyongpan T."/>
            <person name="Mondo S.J."/>
            <person name="Barry K."/>
            <person name="Sandor L."/>
            <person name="Lee J."/>
            <person name="Lipzen A."/>
            <person name="Pangilinan J."/>
            <person name="LaButti K."/>
            <person name="Hainaut M."/>
            <person name="Henrissat B."/>
            <person name="Grigoriev I.V."/>
            <person name="Spatafora J.W."/>
            <person name="Aime M.C."/>
        </authorList>
    </citation>
    <scope>NUCLEOTIDE SEQUENCE [LARGE SCALE GENOMIC DNA]</scope>
    <source>
        <strain evidence="10 11">MCA 4198</strain>
    </source>
</reference>
<comment type="catalytic activity">
    <reaction evidence="6">
        <text>[phosphatase 2A protein]-C-terminal L-leucine methyl ester + H2O = [phosphatase 2A protein]-C-terminal L-leucine + methanol + H(+)</text>
        <dbReference type="Rhea" id="RHEA:48548"/>
        <dbReference type="Rhea" id="RHEA-COMP:12134"/>
        <dbReference type="Rhea" id="RHEA-COMP:12135"/>
        <dbReference type="ChEBI" id="CHEBI:15377"/>
        <dbReference type="ChEBI" id="CHEBI:15378"/>
        <dbReference type="ChEBI" id="CHEBI:17790"/>
        <dbReference type="ChEBI" id="CHEBI:90516"/>
        <dbReference type="ChEBI" id="CHEBI:90517"/>
        <dbReference type="EC" id="3.1.1.89"/>
    </reaction>
</comment>
<proteinExistence type="inferred from homology"/>
<evidence type="ECO:0000256" key="5">
    <source>
        <dbReference type="ARBA" id="ARBA00022801"/>
    </source>
</evidence>
<dbReference type="OrthoDB" id="194865at2759"/>
<dbReference type="InterPro" id="IPR029058">
    <property type="entry name" value="AB_hydrolase_fold"/>
</dbReference>
<dbReference type="Proteomes" id="UP000245768">
    <property type="component" value="Unassembled WGS sequence"/>
</dbReference>
<comment type="similarity">
    <text evidence="1">Belongs to the AB hydrolase superfamily.</text>
</comment>
<keyword evidence="5 10" id="KW-0378">Hydrolase</keyword>
<name>A0A316YEL8_9BASI</name>
<evidence type="ECO:0000256" key="3">
    <source>
        <dbReference type="ARBA" id="ARBA00020672"/>
    </source>
</evidence>
<dbReference type="InterPro" id="IPR016812">
    <property type="entry name" value="PPase_methylesterase_euk"/>
</dbReference>
<dbReference type="EMBL" id="KZ819640">
    <property type="protein sequence ID" value="PWN87561.1"/>
    <property type="molecule type" value="Genomic_DNA"/>
</dbReference>
<dbReference type="InParanoid" id="A0A316YEL8"/>
<evidence type="ECO:0000256" key="7">
    <source>
        <dbReference type="PIRSR" id="PIRSR022950-1"/>
    </source>
</evidence>
<dbReference type="InterPro" id="IPR000073">
    <property type="entry name" value="AB_hydrolase_1"/>
</dbReference>
<gene>
    <name evidence="10" type="ORF">FA10DRAFT_269516</name>
</gene>
<dbReference type="Gene3D" id="3.40.50.1820">
    <property type="entry name" value="alpha/beta hydrolase"/>
    <property type="match status" value="1"/>
</dbReference>